<evidence type="ECO:0000256" key="7">
    <source>
        <dbReference type="PIRNR" id="PIRNR002756"/>
    </source>
</evidence>
<dbReference type="Gene3D" id="3.40.190.10">
    <property type="entry name" value="Periplasmic binding protein-like II"/>
    <property type="match status" value="2"/>
</dbReference>
<dbReference type="GO" id="GO:0043190">
    <property type="term" value="C:ATP-binding cassette (ABC) transporter complex"/>
    <property type="evidence" value="ECO:0007669"/>
    <property type="project" value="InterPro"/>
</dbReference>
<dbReference type="CDD" id="cd13565">
    <property type="entry name" value="PBP2_PstS"/>
    <property type="match status" value="1"/>
</dbReference>
<keyword evidence="9" id="KW-0732">Signal</keyword>
<name>A0A3S9HM58_9BURK</name>
<gene>
    <name evidence="11" type="primary">pstS</name>
    <name evidence="11" type="ORF">EJN92_14885</name>
</gene>
<comment type="similarity">
    <text evidence="2 7">Belongs to the PstS family.</text>
</comment>
<comment type="function">
    <text evidence="1 7">Part of the ABC transporter complex PstSACB involved in phosphate import.</text>
</comment>
<dbReference type="InterPro" id="IPR024370">
    <property type="entry name" value="PBP_domain"/>
</dbReference>
<evidence type="ECO:0000259" key="10">
    <source>
        <dbReference type="Pfam" id="PF12849"/>
    </source>
</evidence>
<feature type="binding site" evidence="8">
    <location>
        <position position="79"/>
    </location>
    <ligand>
        <name>phosphate</name>
        <dbReference type="ChEBI" id="CHEBI:43474"/>
    </ligand>
</feature>
<dbReference type="InterPro" id="IPR050962">
    <property type="entry name" value="Phosphate-bind_PstS"/>
</dbReference>
<evidence type="ECO:0000256" key="9">
    <source>
        <dbReference type="SAM" id="SignalP"/>
    </source>
</evidence>
<keyword evidence="12" id="KW-1185">Reference proteome</keyword>
<feature type="binding site" evidence="8">
    <location>
        <begin position="32"/>
        <end position="34"/>
    </location>
    <ligand>
        <name>phosphate</name>
        <dbReference type="ChEBI" id="CHEBI:43474"/>
    </ligand>
</feature>
<reference evidence="11 12" key="1">
    <citation type="journal article" date="2011" name="Int. J. Syst. Evol. Microbiol.">
        <title>Description of Undibacterium oligocarboniphilum sp. nov., isolated from purified water, and Undibacterium pigrum strain CCUG 49012 as the type strain of Undibacterium parvum sp. nov., and emended descriptions of the genus Undibacterium and the species Undibacterium pigrum.</title>
        <authorList>
            <person name="Eder W."/>
            <person name="Wanner G."/>
            <person name="Ludwig W."/>
            <person name="Busse H.J."/>
            <person name="Ziemke-Kageler F."/>
            <person name="Lang E."/>
        </authorList>
    </citation>
    <scope>NUCLEOTIDE SEQUENCE [LARGE SCALE GENOMIC DNA]</scope>
    <source>
        <strain evidence="11 12">DSM 23061</strain>
    </source>
</reference>
<evidence type="ECO:0000256" key="4">
    <source>
        <dbReference type="ARBA" id="ARBA00021889"/>
    </source>
</evidence>
<keyword evidence="6 7" id="KW-0592">Phosphate transport</keyword>
<dbReference type="PANTHER" id="PTHR42996">
    <property type="entry name" value="PHOSPHATE-BINDING PROTEIN PSTS"/>
    <property type="match status" value="1"/>
</dbReference>
<dbReference type="EMBL" id="CP034464">
    <property type="protein sequence ID" value="AZP13169.1"/>
    <property type="molecule type" value="Genomic_DNA"/>
</dbReference>
<accession>A0A3S9HM58</accession>
<dbReference type="GO" id="GO:0035435">
    <property type="term" value="P:phosphate ion transmembrane transport"/>
    <property type="evidence" value="ECO:0007669"/>
    <property type="project" value="InterPro"/>
</dbReference>
<dbReference type="GO" id="GO:0042301">
    <property type="term" value="F:phosphate ion binding"/>
    <property type="evidence" value="ECO:0007669"/>
    <property type="project" value="InterPro"/>
</dbReference>
<feature type="binding site" evidence="8">
    <location>
        <position position="61"/>
    </location>
    <ligand>
        <name>phosphate</name>
        <dbReference type="ChEBI" id="CHEBI:43474"/>
    </ligand>
</feature>
<evidence type="ECO:0000256" key="1">
    <source>
        <dbReference type="ARBA" id="ARBA00002841"/>
    </source>
</evidence>
<dbReference type="OrthoDB" id="9801510at2"/>
<evidence type="ECO:0000256" key="8">
    <source>
        <dbReference type="PIRSR" id="PIRSR002756-1"/>
    </source>
</evidence>
<evidence type="ECO:0000256" key="6">
    <source>
        <dbReference type="ARBA" id="ARBA00022592"/>
    </source>
</evidence>
<feature type="chain" id="PRO_5019585379" description="Phosphate-binding protein PstS" evidence="9">
    <location>
        <begin position="25"/>
        <end position="350"/>
    </location>
</feature>
<evidence type="ECO:0000256" key="3">
    <source>
        <dbReference type="ARBA" id="ARBA00011529"/>
    </source>
</evidence>
<proteinExistence type="inferred from homology"/>
<dbReference type="PIRSF" id="PIRSF002756">
    <property type="entry name" value="PstS"/>
    <property type="match status" value="1"/>
</dbReference>
<protein>
    <recommendedName>
        <fullName evidence="4 7">Phosphate-binding protein PstS</fullName>
    </recommendedName>
</protein>
<dbReference type="Pfam" id="PF12849">
    <property type="entry name" value="PBP_like_2"/>
    <property type="match status" value="1"/>
</dbReference>
<dbReference type="InterPro" id="IPR005673">
    <property type="entry name" value="ABC_phos-bd_PstS"/>
</dbReference>
<dbReference type="Proteomes" id="UP000275663">
    <property type="component" value="Chromosome"/>
</dbReference>
<comment type="subunit">
    <text evidence="3 7">The complex is composed of two ATP-binding proteins (PstB), two transmembrane proteins (PstC and PstA) and a solute-binding protein (PstS).</text>
</comment>
<dbReference type="SUPFAM" id="SSF53850">
    <property type="entry name" value="Periplasmic binding protein-like II"/>
    <property type="match status" value="1"/>
</dbReference>
<feature type="signal peptide" evidence="9">
    <location>
        <begin position="1"/>
        <end position="24"/>
    </location>
</feature>
<sequence>MLRLISLLFIQIFFYLSLASSATAAEVTGAGSSAAAPLYNKWSEIFQKKTNLKIEYLSQGSSAGIKKIKEKSVDFGASDVAVSQEDLKKFSLIQFPSAISGVVAVVNIPGIKAGELRLSGSVLAGIFSRKISKWNDAEISALNPNLNLPNKGIEVIVRSDGSGTTYNFTDYLSKMSSDWQTSYGKNFSITWHKDLTAVKGSSSIVTSLKKTAYAISYIDFNYVVQDKLDFVQLKNRDGNFVAPSAASFSAALNASAWKSLGTFEEMLTDKPGSNAWPITMGTFVIMQQASINPEKAATTLKFYTWAFMSGDQFVDSVDLVRLPDKVQARAFKEMMRVTDAKGAPLVWSKL</sequence>
<evidence type="ECO:0000256" key="2">
    <source>
        <dbReference type="ARBA" id="ARBA00008725"/>
    </source>
</evidence>
<evidence type="ECO:0000313" key="12">
    <source>
        <dbReference type="Proteomes" id="UP000275663"/>
    </source>
</evidence>
<dbReference type="RefSeq" id="WP_126128545.1">
    <property type="nucleotide sequence ID" value="NZ_CP034464.1"/>
</dbReference>
<dbReference type="AlphaFoldDB" id="A0A3S9HM58"/>
<feature type="binding site" evidence="8">
    <location>
        <begin position="162"/>
        <end position="164"/>
    </location>
    <ligand>
        <name>phosphate</name>
        <dbReference type="ChEBI" id="CHEBI:43474"/>
    </ligand>
</feature>
<evidence type="ECO:0000256" key="5">
    <source>
        <dbReference type="ARBA" id="ARBA00022448"/>
    </source>
</evidence>
<dbReference type="NCBIfam" id="TIGR00975">
    <property type="entry name" value="3a0107s03"/>
    <property type="match status" value="1"/>
</dbReference>
<feature type="domain" description="PBP" evidence="10">
    <location>
        <begin position="20"/>
        <end position="307"/>
    </location>
</feature>
<dbReference type="KEGG" id="upv:EJN92_14885"/>
<keyword evidence="5 7" id="KW-0813">Transport</keyword>
<organism evidence="11 12">
    <name type="scientific">Undibacterium parvum</name>
    <dbReference type="NCBI Taxonomy" id="401471"/>
    <lineage>
        <taxon>Bacteria</taxon>
        <taxon>Pseudomonadati</taxon>
        <taxon>Pseudomonadota</taxon>
        <taxon>Betaproteobacteria</taxon>
        <taxon>Burkholderiales</taxon>
        <taxon>Oxalobacteraceae</taxon>
        <taxon>Undibacterium</taxon>
    </lineage>
</organism>
<evidence type="ECO:0000313" key="11">
    <source>
        <dbReference type="EMBL" id="AZP13169.1"/>
    </source>
</evidence>
<dbReference type="PANTHER" id="PTHR42996:SF1">
    <property type="entry name" value="PHOSPHATE-BINDING PROTEIN PSTS"/>
    <property type="match status" value="1"/>
</dbReference>